<gene>
    <name evidence="1" type="ORF">DB31_4120</name>
</gene>
<evidence type="ECO:0000313" key="1">
    <source>
        <dbReference type="EMBL" id="KFE62410.1"/>
    </source>
</evidence>
<dbReference type="EMBL" id="JMCB01000022">
    <property type="protein sequence ID" value="KFE62410.1"/>
    <property type="molecule type" value="Genomic_DNA"/>
</dbReference>
<name>A0A085W3Z7_9BACT</name>
<organism evidence="1 2">
    <name type="scientific">Hyalangium minutum</name>
    <dbReference type="NCBI Taxonomy" id="394096"/>
    <lineage>
        <taxon>Bacteria</taxon>
        <taxon>Pseudomonadati</taxon>
        <taxon>Myxococcota</taxon>
        <taxon>Myxococcia</taxon>
        <taxon>Myxococcales</taxon>
        <taxon>Cystobacterineae</taxon>
        <taxon>Archangiaceae</taxon>
        <taxon>Hyalangium</taxon>
    </lineage>
</organism>
<comment type="caution">
    <text evidence="1">The sequence shown here is derived from an EMBL/GenBank/DDBJ whole genome shotgun (WGS) entry which is preliminary data.</text>
</comment>
<dbReference type="OrthoDB" id="8593417at2"/>
<accession>A0A085W3Z7</accession>
<dbReference type="STRING" id="394096.DB31_4120"/>
<protein>
    <recommendedName>
        <fullName evidence="3">Lipoprotein LpqB beta-propeller domain-containing protein</fullName>
    </recommendedName>
</protein>
<dbReference type="Proteomes" id="UP000028725">
    <property type="component" value="Unassembled WGS sequence"/>
</dbReference>
<dbReference type="AlphaFoldDB" id="A0A085W3Z7"/>
<evidence type="ECO:0000313" key="2">
    <source>
        <dbReference type="Proteomes" id="UP000028725"/>
    </source>
</evidence>
<dbReference type="PATRIC" id="fig|394096.3.peg.7854"/>
<evidence type="ECO:0008006" key="3">
    <source>
        <dbReference type="Google" id="ProtNLM"/>
    </source>
</evidence>
<dbReference type="RefSeq" id="WP_044197572.1">
    <property type="nucleotide sequence ID" value="NZ_JMCB01000022.1"/>
</dbReference>
<keyword evidence="2" id="KW-1185">Reference proteome</keyword>
<proteinExistence type="predicted"/>
<reference evidence="1 2" key="1">
    <citation type="submission" date="2014-04" db="EMBL/GenBank/DDBJ databases">
        <title>Genome assembly of Hyalangium minutum DSM 14724.</title>
        <authorList>
            <person name="Sharma G."/>
            <person name="Subramanian S."/>
        </authorList>
    </citation>
    <scope>NUCLEOTIDE SEQUENCE [LARGE SCALE GENOMIC DNA]</scope>
    <source>
        <strain evidence="1 2">DSM 14724</strain>
    </source>
</reference>
<sequence>MSQLPAPLRPWALQLSLFPEELALSLGPYVARLAAAIGALRPRGETEGGEPQGYDGLTRRGPYERLLLTEWLYALESPDEFIRRAAFGEHAFLKPAFKQPQGSRRTVALLDAGPDQLGSPRIAHLATLVVLQRRAEAAGAEFAWCVLQDSSGRVPFNAVTPASIQTWLAARTAAPVTDAHVARWREALELGSAPEDAWLVGSSRLGRLSEASKLSRIEVEEVVAPSVRRLSVAVRRIARAPTSVELELPPADDCVRLLRDPFSTRAPKPVRLSSAGRFRSFFFSADGTRLIFIRQDGGVAAQPIPHSARATTPKPRRFQPPDGHRLVAAGWRRNGGLLVLTRDDKVLWVHGGVKSAPGGYRPRGIPYLGYEGLLPDAPPANHAPGLATSIVEGGRERIVVRDSEGRLFIVSQQGPALLSSQTSALAEVNRKPVFVMTPQPGSSMDGVWLGILEDHQQRHLPLGPGDGDAFLGHHAAMGGHPEAGLLALRHKPGTWQVLLAKGNLPIYVPVGSRVVGVATFNTESRAPALVLLGQDRRTFSLVGISESQVVARASDDVVHSAVSHGLPVLTWLTVKGELLVWSLTQGMALYRAAPEVGS</sequence>